<dbReference type="Pfam" id="PF20842">
    <property type="entry name" value="Rax2_2"/>
    <property type="match status" value="1"/>
</dbReference>
<dbReference type="InterPro" id="IPR024982">
    <property type="entry name" value="Rax2-like_C"/>
</dbReference>
<dbReference type="Proteomes" id="UP000799439">
    <property type="component" value="Unassembled WGS sequence"/>
</dbReference>
<organism evidence="7 8">
    <name type="scientific">Myriangium duriaei CBS 260.36</name>
    <dbReference type="NCBI Taxonomy" id="1168546"/>
    <lineage>
        <taxon>Eukaryota</taxon>
        <taxon>Fungi</taxon>
        <taxon>Dikarya</taxon>
        <taxon>Ascomycota</taxon>
        <taxon>Pezizomycotina</taxon>
        <taxon>Dothideomycetes</taxon>
        <taxon>Dothideomycetidae</taxon>
        <taxon>Myriangiales</taxon>
        <taxon>Myriangiaceae</taxon>
        <taxon>Myriangium</taxon>
    </lineage>
</organism>
<dbReference type="Pfam" id="PF12768">
    <property type="entry name" value="Rax2"/>
    <property type="match status" value="1"/>
</dbReference>
<protein>
    <submittedName>
        <fullName evidence="7">Uncharacterized protein</fullName>
    </submittedName>
</protein>
<keyword evidence="2" id="KW-0472">Membrane</keyword>
<comment type="caution">
    <text evidence="7">The sequence shown here is derived from an EMBL/GenBank/DDBJ whole genome shotgun (WGS) entry which is preliminary data.</text>
</comment>
<dbReference type="PANTHER" id="PTHR31778:SF2">
    <property type="entry name" value="BUD SITE SELECTION PROTEIN RAX2"/>
    <property type="match status" value="1"/>
</dbReference>
<keyword evidence="2" id="KW-0812">Transmembrane</keyword>
<accession>A0A9P4MG25</accession>
<feature type="transmembrane region" description="Helical" evidence="2">
    <location>
        <begin position="1152"/>
        <end position="1175"/>
    </location>
</feature>
<dbReference type="InterPro" id="IPR048266">
    <property type="entry name" value="Rax2-like_second"/>
</dbReference>
<gene>
    <name evidence="7" type="ORF">K461DRAFT_279198</name>
</gene>
<evidence type="ECO:0000259" key="5">
    <source>
        <dbReference type="Pfam" id="PF20842"/>
    </source>
</evidence>
<sequence length="1222" mass="126657">MRTSTSLSGLGTLAAVFSAFAATTQAYKFTSLPSPNLDLSALGRVAVVGDFDSISVAQYKEQSQNGFSTNGSQALLAQYPDGAFASLAASDGNIQTMCPFVMKDGSLAGVVVGGNFTSLGGVQAQGAALFNPNTSQITPLPGLSGSISSIYCDAQSSTVYFGGSFSGGNSTNAIAWVTGWTNLPFAGFNGPVHSVTKAPNGNIVFAGNFDGLGNTTTPQERNDQAINIGSATLNAGSTSTTEGFTSPSNIVCKDFTQQGTGQTWLLSDNSIGYWDAKFRFGFNPTMLRLWNTNYQGRGTKTFRMTALPLNGIMNLTYTDSSGEQQYCDARCPLPQGNTTAQEFTLVNSVGMNEVRIDILEWYGAGGGLNGIELLEDDLYSYAIADFNEPQCTGSSIAANATSSGPWRETPSGQSSSDYLTAYINSGSINHTSAEVVFTPEIKQSGNYSITMYTPGCIQDNSCSTRGSANVTGQVSSNGPTVNTIVTQTNDYDKYDQIFYGYVDVTSSSFRPSITLSPMAGQNVPLTLVAQRIRFELVNSTGGLNGLFEYNPNKATVDLDFSSSAIDHAGMDLNAHATVNTLAVVGQDLYVGGNFTSGGTVSGLSNILSVGADNATALANSGLNNAVETIYQNGSTLYVGGNFTSTGDNKIQGLNGIAIYTTASKAWQPIGAGVDGTVSAIVPLQVNVTAGNLQDAIAISGTFSTVNAFGQNASFAAGGIAIWVLNPGNWLHNLQGGKSSLQGRLTAETNVPNNSPLYAGAVSSQQMATTDAVAMAGNGLPNLIPLGSTVDRSVSNDSLKADALLAGGSSGVLTGLFLEQNNLNLTAIGGHFTANASDGSVINNFAVITGGTNGRVTGLPSTVSANSTILAMDTKDTILFIGGQISGTAGSNDVGGFLVYDLSANQLAGTQPPALSGQSAVVNSVVVQPSSSNVFVGGNFSQAGSLSCGTLCMWNSQANQWMPPGTGLSGIVNTMVWASNNKLVMAGNLTASGNKTTILNYDAKAQTFSTFPGADGLPGPVTDLTPATSDYNQFWATGTAANGSSYLQRYDGKTWTAVEGLGSSTIRSVQIVSTTASHGSSPLIDDSELLLITGAINVPGFGNASAVLFNGTTFQPFLLSSTSTNGQGSVAKIFVQNPANFMSSSGHHLARGFVVLIALAIALALIFLLVVIGILMERYRRRKEGYAPVKQLSPDQQANLGRIPPERLFGSIGEKGGSTPPKL</sequence>
<feature type="chain" id="PRO_5040329179" evidence="3">
    <location>
        <begin position="27"/>
        <end position="1222"/>
    </location>
</feature>
<keyword evidence="2" id="KW-1133">Transmembrane helix</keyword>
<evidence type="ECO:0000259" key="6">
    <source>
        <dbReference type="Pfam" id="PF20843"/>
    </source>
</evidence>
<dbReference type="OrthoDB" id="2503993at2759"/>
<evidence type="ECO:0000256" key="2">
    <source>
        <dbReference type="SAM" id="Phobius"/>
    </source>
</evidence>
<dbReference type="EMBL" id="ML996087">
    <property type="protein sequence ID" value="KAF2151708.1"/>
    <property type="molecule type" value="Genomic_DNA"/>
</dbReference>
<feature type="domain" description="Rax2-like second" evidence="5">
    <location>
        <begin position="222"/>
        <end position="368"/>
    </location>
</feature>
<keyword evidence="3" id="KW-0732">Signal</keyword>
<dbReference type="InterPro" id="IPR048265">
    <property type="entry name" value="Rax2-like_third"/>
</dbReference>
<dbReference type="Gene3D" id="2.120.10.80">
    <property type="entry name" value="Kelch-type beta propeller"/>
    <property type="match status" value="1"/>
</dbReference>
<dbReference type="InterPro" id="IPR011041">
    <property type="entry name" value="Quinoprot_gluc/sorb_DH_b-prop"/>
</dbReference>
<evidence type="ECO:0000313" key="8">
    <source>
        <dbReference type="Proteomes" id="UP000799439"/>
    </source>
</evidence>
<name>A0A9P4MG25_9PEZI</name>
<evidence type="ECO:0000313" key="7">
    <source>
        <dbReference type="EMBL" id="KAF2151708.1"/>
    </source>
</evidence>
<reference evidence="7" key="1">
    <citation type="journal article" date="2020" name="Stud. Mycol.">
        <title>101 Dothideomycetes genomes: a test case for predicting lifestyles and emergence of pathogens.</title>
        <authorList>
            <person name="Haridas S."/>
            <person name="Albert R."/>
            <person name="Binder M."/>
            <person name="Bloem J."/>
            <person name="Labutti K."/>
            <person name="Salamov A."/>
            <person name="Andreopoulos B."/>
            <person name="Baker S."/>
            <person name="Barry K."/>
            <person name="Bills G."/>
            <person name="Bluhm B."/>
            <person name="Cannon C."/>
            <person name="Castanera R."/>
            <person name="Culley D."/>
            <person name="Daum C."/>
            <person name="Ezra D."/>
            <person name="Gonzalez J."/>
            <person name="Henrissat B."/>
            <person name="Kuo A."/>
            <person name="Liang C."/>
            <person name="Lipzen A."/>
            <person name="Lutzoni F."/>
            <person name="Magnuson J."/>
            <person name="Mondo S."/>
            <person name="Nolan M."/>
            <person name="Ohm R."/>
            <person name="Pangilinan J."/>
            <person name="Park H.-J."/>
            <person name="Ramirez L."/>
            <person name="Alfaro M."/>
            <person name="Sun H."/>
            <person name="Tritt A."/>
            <person name="Yoshinaga Y."/>
            <person name="Zwiers L.-H."/>
            <person name="Turgeon B."/>
            <person name="Goodwin S."/>
            <person name="Spatafora J."/>
            <person name="Crous P."/>
            <person name="Grigoriev I."/>
        </authorList>
    </citation>
    <scope>NUCLEOTIDE SEQUENCE</scope>
    <source>
        <strain evidence="7">CBS 260.36</strain>
    </source>
</reference>
<dbReference type="PANTHER" id="PTHR31778">
    <property type="entry name" value="BUD SITE SELECTION PROTEIN RAX2"/>
    <property type="match status" value="1"/>
</dbReference>
<evidence type="ECO:0000256" key="1">
    <source>
        <dbReference type="SAM" id="MobiDB-lite"/>
    </source>
</evidence>
<feature type="domain" description="Rax2-like third" evidence="6">
    <location>
        <begin position="379"/>
        <end position="537"/>
    </location>
</feature>
<dbReference type="SUPFAM" id="SSF50965">
    <property type="entry name" value="Galactose oxidase, central domain"/>
    <property type="match status" value="1"/>
</dbReference>
<evidence type="ECO:0000259" key="4">
    <source>
        <dbReference type="Pfam" id="PF12768"/>
    </source>
</evidence>
<feature type="domain" description="Rax2-like C-terminal" evidence="4">
    <location>
        <begin position="896"/>
        <end position="1144"/>
    </location>
</feature>
<dbReference type="SUPFAM" id="SSF50952">
    <property type="entry name" value="Soluble quinoprotein glucose dehydrogenase"/>
    <property type="match status" value="1"/>
</dbReference>
<dbReference type="GO" id="GO:1902929">
    <property type="term" value="C:plasma membrane of growing cell tip"/>
    <property type="evidence" value="ECO:0007669"/>
    <property type="project" value="TreeGrafter"/>
</dbReference>
<dbReference type="Pfam" id="PF20843">
    <property type="entry name" value="Rax2_3"/>
    <property type="match status" value="1"/>
</dbReference>
<dbReference type="InterPro" id="IPR015915">
    <property type="entry name" value="Kelch-typ_b-propeller"/>
</dbReference>
<dbReference type="InterPro" id="IPR011043">
    <property type="entry name" value="Gal_Oxase/kelch_b-propeller"/>
</dbReference>
<dbReference type="AlphaFoldDB" id="A0A9P4MG25"/>
<feature type="signal peptide" evidence="3">
    <location>
        <begin position="1"/>
        <end position="26"/>
    </location>
</feature>
<proteinExistence type="predicted"/>
<keyword evidence="8" id="KW-1185">Reference proteome</keyword>
<evidence type="ECO:0000256" key="3">
    <source>
        <dbReference type="SAM" id="SignalP"/>
    </source>
</evidence>
<feature type="region of interest" description="Disordered" evidence="1">
    <location>
        <begin position="1195"/>
        <end position="1222"/>
    </location>
</feature>